<proteinExistence type="predicted"/>
<dbReference type="GO" id="GO:0003352">
    <property type="term" value="P:regulation of cilium movement"/>
    <property type="evidence" value="ECO:0007669"/>
    <property type="project" value="TreeGrafter"/>
</dbReference>
<feature type="region of interest" description="Disordered" evidence="3">
    <location>
        <begin position="530"/>
        <end position="573"/>
    </location>
</feature>
<keyword evidence="1 2" id="KW-0175">Coiled coil</keyword>
<gene>
    <name evidence="5" type="ORF">PHYEVI_LOCUS8094</name>
</gene>
<evidence type="ECO:0000256" key="2">
    <source>
        <dbReference type="SAM" id="Coils"/>
    </source>
</evidence>
<reference evidence="5" key="1">
    <citation type="submission" date="2022-01" db="EMBL/GenBank/DDBJ databases">
        <authorList>
            <person name="King R."/>
        </authorList>
    </citation>
    <scope>NUCLEOTIDE SEQUENCE</scope>
</reference>
<name>A0A9N9TRB3_PHYSR</name>
<feature type="compositionally biased region" description="Polar residues" evidence="3">
    <location>
        <begin position="537"/>
        <end position="550"/>
    </location>
</feature>
<dbReference type="GO" id="GO:0060285">
    <property type="term" value="P:cilium-dependent cell motility"/>
    <property type="evidence" value="ECO:0007669"/>
    <property type="project" value="TreeGrafter"/>
</dbReference>
<dbReference type="InterPro" id="IPR039505">
    <property type="entry name" value="DRC1/2_N"/>
</dbReference>
<feature type="compositionally biased region" description="Polar residues" evidence="3">
    <location>
        <begin position="561"/>
        <end position="571"/>
    </location>
</feature>
<evidence type="ECO:0000313" key="5">
    <source>
        <dbReference type="EMBL" id="CAG9861764.1"/>
    </source>
</evidence>
<dbReference type="GO" id="GO:0005858">
    <property type="term" value="C:axonemal dynein complex"/>
    <property type="evidence" value="ECO:0007669"/>
    <property type="project" value="InterPro"/>
</dbReference>
<feature type="compositionally biased region" description="Polar residues" evidence="3">
    <location>
        <begin position="905"/>
        <end position="917"/>
    </location>
</feature>
<keyword evidence="6" id="KW-1185">Reference proteome</keyword>
<feature type="region of interest" description="Disordered" evidence="3">
    <location>
        <begin position="632"/>
        <end position="660"/>
    </location>
</feature>
<dbReference type="EMBL" id="OU900097">
    <property type="protein sequence ID" value="CAG9861764.1"/>
    <property type="molecule type" value="Genomic_DNA"/>
</dbReference>
<dbReference type="InterPro" id="IPR039750">
    <property type="entry name" value="DRC1/DRC2"/>
</dbReference>
<accession>A0A9N9TRB3</accession>
<dbReference type="PANTHER" id="PTHR21625:SF1">
    <property type="entry name" value="DYNEIN REGULATORY COMPLEX PROTEIN 1"/>
    <property type="match status" value="1"/>
</dbReference>
<dbReference type="GO" id="GO:0070286">
    <property type="term" value="P:axonemal dynein complex assembly"/>
    <property type="evidence" value="ECO:0007669"/>
    <property type="project" value="InterPro"/>
</dbReference>
<protein>
    <recommendedName>
        <fullName evidence="4">Dynein regulatory complex protein 1/2 N-terminal domain-containing protein</fullName>
    </recommendedName>
</protein>
<dbReference type="AlphaFoldDB" id="A0A9N9TRB3"/>
<sequence>MTEETDPNSSKKCEEDETADFVQKQIQESNKKLDKLIFEGDLHLKTVSKANEIRVKQQHLVNTETRSRVASQHESQASEAERKFTEIITKWTDLERLNDPLRIHEAISEQKKQCDQLLRKKDQFIELVQKEVYKAHKQFDKGLDQQTEDLVVLSERTYEQIKALRGAFERHFLAVQGAVEGEQKKYLARRYALWERLYEECGRLAVDIVEERVSLRDGLFAELAGVETGCHEEIRARSDEMELEAQKVRLALQNLKPLLATNSEKLEYNTIVLENRQEENRYVRGELKKNIVQTQLKNAQLRKDLQELRNDLGTKIKQHQTKLEQIKKDILSIETKADNFATKNDKIFHEIWALNREEVTKLIGDIFSIDKMLHQQQLGLHWEQPYIYQLDIQKLPSYHRAILKIQHQENPSSKHISLAKLNRSSHNIEEKTADSVETILNTNKYNNLIKKILTIVADKGGFLSEAWLRRIIPGYSKNNRSLVTLESIFQTFDIQSPDDIDKLINYFLPYCYCLKCAPECFNKNSPANKKHPIFDTKPQSTTETNNNLSPEQEETDLFEETASTPSLSSQDNKVHLKRASTIEKSGHAPPPPLDLSKMKLEIHRINELDRVHNMPMGRNFFGPFLRSHRKSYLRDRDNAPGPSNAPPKRRKRARIDDETSPLNEMKSMTNCIVENTLNRLDVDEAKPDKDDVIEFNVPEEEPAVESTKDFNAVPIEESTKDVCMDVEATSGCAMEVPYGSLSDRCVSMDGSGIDNFGSEPVSDDLDGFSTVRLGSGTDRFFEELVDLDGDQSTIAQASREAIIDANSVQDLLEDFESGTSVDELDGFDIVNLGNVILVGMHSMDSDRFEHEQNNNFPSWLLQILGTAVPLTELPEDALEEPHYYCQGDGLGVHPSVITVNINDELSSESSNDPNTTDFAEIDPGMSSQDMSSLPEDPLDIITDVREPLNGIRARRLSNPTLNFDSNSSDVDIQTSKSC</sequence>
<feature type="domain" description="Dynein regulatory complex protein 1/2 N-terminal" evidence="4">
    <location>
        <begin position="61"/>
        <end position="150"/>
    </location>
</feature>
<evidence type="ECO:0000256" key="3">
    <source>
        <dbReference type="SAM" id="MobiDB-lite"/>
    </source>
</evidence>
<evidence type="ECO:0000259" key="4">
    <source>
        <dbReference type="Pfam" id="PF14772"/>
    </source>
</evidence>
<evidence type="ECO:0000256" key="1">
    <source>
        <dbReference type="ARBA" id="ARBA00023054"/>
    </source>
</evidence>
<evidence type="ECO:0000313" key="6">
    <source>
        <dbReference type="Proteomes" id="UP001153712"/>
    </source>
</evidence>
<feature type="region of interest" description="Disordered" evidence="3">
    <location>
        <begin position="1"/>
        <end position="20"/>
    </location>
</feature>
<feature type="region of interest" description="Disordered" evidence="3">
    <location>
        <begin position="905"/>
        <end position="935"/>
    </location>
</feature>
<dbReference type="Pfam" id="PF14772">
    <property type="entry name" value="NYD-SP28"/>
    <property type="match status" value="1"/>
</dbReference>
<dbReference type="Proteomes" id="UP001153712">
    <property type="component" value="Chromosome 4"/>
</dbReference>
<dbReference type="OrthoDB" id="2154311at2759"/>
<feature type="region of interest" description="Disordered" evidence="3">
    <location>
        <begin position="958"/>
        <end position="978"/>
    </location>
</feature>
<feature type="coiled-coil region" evidence="2">
    <location>
        <begin position="284"/>
        <end position="336"/>
    </location>
</feature>
<organism evidence="5 6">
    <name type="scientific">Phyllotreta striolata</name>
    <name type="common">Striped flea beetle</name>
    <name type="synonym">Crioceris striolata</name>
    <dbReference type="NCBI Taxonomy" id="444603"/>
    <lineage>
        <taxon>Eukaryota</taxon>
        <taxon>Metazoa</taxon>
        <taxon>Ecdysozoa</taxon>
        <taxon>Arthropoda</taxon>
        <taxon>Hexapoda</taxon>
        <taxon>Insecta</taxon>
        <taxon>Pterygota</taxon>
        <taxon>Neoptera</taxon>
        <taxon>Endopterygota</taxon>
        <taxon>Coleoptera</taxon>
        <taxon>Polyphaga</taxon>
        <taxon>Cucujiformia</taxon>
        <taxon>Chrysomeloidea</taxon>
        <taxon>Chrysomelidae</taxon>
        <taxon>Galerucinae</taxon>
        <taxon>Alticini</taxon>
        <taxon>Phyllotreta</taxon>
    </lineage>
</organism>
<dbReference type="PANTHER" id="PTHR21625">
    <property type="entry name" value="NYD-SP28 PROTEIN"/>
    <property type="match status" value="1"/>
</dbReference>